<sequence>MELVNKIFSEPNLDNLQKDLRALDPHLKESLRMLESMTKSSSGCWSDNITKGSNLRGDAPVFMPSSYAAAVSKVPSRMPSLESTPRFVVPIVRKTRPPFSNNNDKPIPDITANNLPRPPIRMTPATLKKFSTPEIVLPEALRIFYMPVLREYVCEVCKSTGDDAHIESNCPLNLIAKDNPTLVKLTLHNGLSEAKTR</sequence>
<keyword evidence="2" id="KW-1185">Reference proteome</keyword>
<organism evidence="1 2">
    <name type="scientific">Lepeophtheirus salmonis</name>
    <name type="common">Salmon louse</name>
    <name type="synonym">Caligus salmonis</name>
    <dbReference type="NCBI Taxonomy" id="72036"/>
    <lineage>
        <taxon>Eukaryota</taxon>
        <taxon>Metazoa</taxon>
        <taxon>Ecdysozoa</taxon>
        <taxon>Arthropoda</taxon>
        <taxon>Crustacea</taxon>
        <taxon>Multicrustacea</taxon>
        <taxon>Hexanauplia</taxon>
        <taxon>Copepoda</taxon>
        <taxon>Siphonostomatoida</taxon>
        <taxon>Caligidae</taxon>
        <taxon>Lepeophtheirus</taxon>
    </lineage>
</organism>
<name>A0A7R8H0Q7_LEPSM</name>
<proteinExistence type="predicted"/>
<evidence type="ECO:0000313" key="1">
    <source>
        <dbReference type="EMBL" id="CAF2773607.1"/>
    </source>
</evidence>
<gene>
    <name evidence="1" type="ORF">LSAA_1290</name>
</gene>
<dbReference type="OrthoDB" id="6381388at2759"/>
<accession>A0A7R8H0Q7</accession>
<dbReference type="Proteomes" id="UP000675881">
    <property type="component" value="Chromosome 1"/>
</dbReference>
<dbReference type="AlphaFoldDB" id="A0A7R8H0Q7"/>
<protein>
    <submittedName>
        <fullName evidence="1">NANOS3</fullName>
    </submittedName>
</protein>
<dbReference type="InterPro" id="IPR024161">
    <property type="entry name" value="Znf_nanos-typ"/>
</dbReference>
<dbReference type="Gene3D" id="4.10.60.30">
    <property type="entry name" value="Nanos, RNA-binding domain"/>
    <property type="match status" value="1"/>
</dbReference>
<evidence type="ECO:0000313" key="2">
    <source>
        <dbReference type="Proteomes" id="UP000675881"/>
    </source>
</evidence>
<dbReference type="EMBL" id="HG994580">
    <property type="protein sequence ID" value="CAF2773607.1"/>
    <property type="molecule type" value="Genomic_DNA"/>
</dbReference>
<dbReference type="Pfam" id="PF05741">
    <property type="entry name" value="zf-nanos"/>
    <property type="match status" value="1"/>
</dbReference>
<reference evidence="1" key="1">
    <citation type="submission" date="2021-02" db="EMBL/GenBank/DDBJ databases">
        <authorList>
            <person name="Bekaert M."/>
        </authorList>
    </citation>
    <scope>NUCLEOTIDE SEQUENCE</scope>
    <source>
        <strain evidence="1">IoA-00</strain>
    </source>
</reference>
<dbReference type="InterPro" id="IPR038129">
    <property type="entry name" value="Nanos_sf"/>
</dbReference>